<dbReference type="EC" id="2.1.1.56" evidence="1"/>
<gene>
    <name evidence="1" type="ORF">LSAA_8235</name>
</gene>
<dbReference type="OrthoDB" id="10248867at2759"/>
<organism evidence="1 2">
    <name type="scientific">Lepeophtheirus salmonis</name>
    <name type="common">Salmon louse</name>
    <name type="synonym">Caligus salmonis</name>
    <dbReference type="NCBI Taxonomy" id="72036"/>
    <lineage>
        <taxon>Eukaryota</taxon>
        <taxon>Metazoa</taxon>
        <taxon>Ecdysozoa</taxon>
        <taxon>Arthropoda</taxon>
        <taxon>Crustacea</taxon>
        <taxon>Multicrustacea</taxon>
        <taxon>Hexanauplia</taxon>
        <taxon>Copepoda</taxon>
        <taxon>Siphonostomatoida</taxon>
        <taxon>Caligidae</taxon>
        <taxon>Lepeophtheirus</taxon>
    </lineage>
</organism>
<sequence>MLIHDDLLGSNTLLDNSFPTSDVIKSSSSLENHLDFVDIGTQSDPMSGNNEGSSNFASGKAAIYGIRKFGVLPGDETLRKKLSESLSKYGYFIGTPSDVYDIVNRVKSTLYCRKDVNSVPSVEFEELLMTTLYQFGYWQIEKFRYEEYGV</sequence>
<dbReference type="EMBL" id="HG994583">
    <property type="protein sequence ID" value="CAF2921859.1"/>
    <property type="molecule type" value="Genomic_DNA"/>
</dbReference>
<keyword evidence="1" id="KW-0489">Methyltransferase</keyword>
<evidence type="ECO:0000313" key="2">
    <source>
        <dbReference type="Proteomes" id="UP000675881"/>
    </source>
</evidence>
<dbReference type="AlphaFoldDB" id="A0A7R8CT14"/>
<keyword evidence="2" id="KW-1185">Reference proteome</keyword>
<dbReference type="Proteomes" id="UP000675881">
    <property type="component" value="Chromosome 4"/>
</dbReference>
<dbReference type="GO" id="GO:0004482">
    <property type="term" value="F:mRNA 5'-cap (guanine-N7-)-methyltransferase activity"/>
    <property type="evidence" value="ECO:0007669"/>
    <property type="project" value="UniProtKB-EC"/>
</dbReference>
<proteinExistence type="predicted"/>
<accession>A0A7R8CT14</accession>
<keyword evidence="1" id="KW-0808">Transferase</keyword>
<reference evidence="1" key="1">
    <citation type="submission" date="2021-02" db="EMBL/GenBank/DDBJ databases">
        <authorList>
            <person name="Bekaert M."/>
        </authorList>
    </citation>
    <scope>NUCLEOTIDE SEQUENCE</scope>
    <source>
        <strain evidence="1">IoA-00</strain>
    </source>
</reference>
<evidence type="ECO:0000313" key="1">
    <source>
        <dbReference type="EMBL" id="CAF2921859.1"/>
    </source>
</evidence>
<protein>
    <submittedName>
        <fullName evidence="1">RNMT</fullName>
        <ecNumber evidence="1">2.1.1.56</ecNumber>
    </submittedName>
</protein>
<name>A0A7R8CT14_LEPSM</name>